<dbReference type="GO" id="GO:0005975">
    <property type="term" value="P:carbohydrate metabolic process"/>
    <property type="evidence" value="ECO:0007669"/>
    <property type="project" value="InterPro"/>
</dbReference>
<dbReference type="Pfam" id="PF17677">
    <property type="entry name" value="Glyco_hydro38C2"/>
    <property type="match status" value="1"/>
</dbReference>
<dbReference type="GO" id="GO:0030246">
    <property type="term" value="F:carbohydrate binding"/>
    <property type="evidence" value="ECO:0007669"/>
    <property type="project" value="InterPro"/>
</dbReference>
<name>A0A914DC36_9BILA</name>
<dbReference type="AlphaFoldDB" id="A0A914DC36"/>
<dbReference type="PANTHER" id="PTHR11607">
    <property type="entry name" value="ALPHA-MANNOSIDASE"/>
    <property type="match status" value="1"/>
</dbReference>
<dbReference type="InterPro" id="IPR050843">
    <property type="entry name" value="Glycosyl_Hydrlase_38"/>
</dbReference>
<keyword evidence="2" id="KW-1185">Reference proteome</keyword>
<dbReference type="Gene3D" id="2.60.40.1360">
    <property type="match status" value="1"/>
</dbReference>
<evidence type="ECO:0000313" key="2">
    <source>
        <dbReference type="Proteomes" id="UP000887540"/>
    </source>
</evidence>
<organism evidence="2 3">
    <name type="scientific">Acrobeloides nanus</name>
    <dbReference type="NCBI Taxonomy" id="290746"/>
    <lineage>
        <taxon>Eukaryota</taxon>
        <taxon>Metazoa</taxon>
        <taxon>Ecdysozoa</taxon>
        <taxon>Nematoda</taxon>
        <taxon>Chromadorea</taxon>
        <taxon>Rhabditida</taxon>
        <taxon>Tylenchina</taxon>
        <taxon>Cephalobomorpha</taxon>
        <taxon>Cephaloboidea</taxon>
        <taxon>Cephalobidae</taxon>
        <taxon>Acrobeloides</taxon>
    </lineage>
</organism>
<dbReference type="WBParaSite" id="ACRNAN_scaffold2306.g24771.t1">
    <property type="protein sequence ID" value="ACRNAN_scaffold2306.g24771.t1"/>
    <property type="gene ID" value="ACRNAN_scaffold2306.g24771"/>
</dbReference>
<evidence type="ECO:0000259" key="1">
    <source>
        <dbReference type="Pfam" id="PF17677"/>
    </source>
</evidence>
<dbReference type="GO" id="GO:0005764">
    <property type="term" value="C:lysosome"/>
    <property type="evidence" value="ECO:0007669"/>
    <property type="project" value="TreeGrafter"/>
</dbReference>
<protein>
    <submittedName>
        <fullName evidence="3">Glycosyl hydrolases family 38 C-terminal beta sandwich domain-containing protein</fullName>
    </submittedName>
</protein>
<dbReference type="GO" id="GO:0004559">
    <property type="term" value="F:alpha-mannosidase activity"/>
    <property type="evidence" value="ECO:0007669"/>
    <property type="project" value="TreeGrafter"/>
</dbReference>
<dbReference type="InterPro" id="IPR041147">
    <property type="entry name" value="GH38_C"/>
</dbReference>
<evidence type="ECO:0000313" key="3">
    <source>
        <dbReference type="WBParaSite" id="ACRNAN_scaffold2306.g24771.t1"/>
    </source>
</evidence>
<dbReference type="Proteomes" id="UP000887540">
    <property type="component" value="Unplaced"/>
</dbReference>
<dbReference type="SUPFAM" id="SSF74650">
    <property type="entry name" value="Galactose mutarotase-like"/>
    <property type="match status" value="1"/>
</dbReference>
<proteinExistence type="predicted"/>
<dbReference type="InterPro" id="IPR011013">
    <property type="entry name" value="Gal_mutarotase_sf_dom"/>
</dbReference>
<feature type="domain" description="Glycosyl hydrolases family 38 C-terminal" evidence="1">
    <location>
        <begin position="44"/>
        <end position="133"/>
    </location>
</feature>
<sequence length="148" mass="16409">MARTIAQDLFYSPIITFSQYSSVNAYTSSYLTQFSGLSKPFPDNVNLLTLKQLSPTSVLIRVEHIFQKNEDTLLDCGNVLGCSAPVKLNLSEYFNTFNIISAKELTLAGNDLINNSDIDITGIVLNPMEIRTFQLQVQSVNNVPGQNI</sequence>
<reference evidence="3" key="1">
    <citation type="submission" date="2022-11" db="UniProtKB">
        <authorList>
            <consortium name="WormBaseParasite"/>
        </authorList>
    </citation>
    <scope>IDENTIFICATION</scope>
</reference>
<accession>A0A914DC36</accession>
<dbReference type="PANTHER" id="PTHR11607:SF3">
    <property type="entry name" value="LYSOSOMAL ALPHA-MANNOSIDASE"/>
    <property type="match status" value="1"/>
</dbReference>